<dbReference type="SUPFAM" id="SSF90229">
    <property type="entry name" value="CCCH zinc finger"/>
    <property type="match status" value="3"/>
</dbReference>
<dbReference type="InterPro" id="IPR000571">
    <property type="entry name" value="Znf_CCCH"/>
</dbReference>
<dbReference type="OrthoDB" id="411372at2759"/>
<protein>
    <recommendedName>
        <fullName evidence="7">C3H1-type domain-containing protein</fullName>
    </recommendedName>
</protein>
<feature type="compositionally biased region" description="Basic and acidic residues" evidence="6">
    <location>
        <begin position="843"/>
        <end position="859"/>
    </location>
</feature>
<keyword evidence="1 5" id="KW-0479">Metal-binding</keyword>
<feature type="region of interest" description="Disordered" evidence="6">
    <location>
        <begin position="711"/>
        <end position="747"/>
    </location>
</feature>
<feature type="compositionally biased region" description="Basic and acidic residues" evidence="6">
    <location>
        <begin position="81"/>
        <end position="96"/>
    </location>
</feature>
<feature type="region of interest" description="Disordered" evidence="6">
    <location>
        <begin position="1"/>
        <end position="135"/>
    </location>
</feature>
<sequence>MSSSPSPPSTPLPPTASIPASPPSITESSHLFIGLETSSSPGDRTPFDIDIDSYPGHSPSRAKLPTPSSFSQRLATTPTSPRDESTKSLGGRKDVGAKSLPSRHPFNLYTIPQKADTSTNRNSASPIPPPSAYVRRGPPTALNLHPVRMPLGPGSTSSPFSRHIPASAPLSKIASVGAARRLSDAQEKPGRSPAPPNTASLDRNTASKQKIKPTTPASIWTEGLPNPRTSGWISPALTTGRSITSATSRPRGLQVAILNDSKQELIIGDLPIHGGNPLKSPVSILNSNPQGATDQQGSGSDSRRREIILCRYYHTPGLTCTSRPCRFVHALETKYLPTSTGQVPSTAPVALRLVSPKVQDPTGGIFAKAQSSTKSPRSTWRNSMPSSGISGIARPLLASPILSSSAQVGASDDSLSIAEIQDSQKIFASMEPGQRVVLATEDGVQLNGTVFLMSGGGKGAVGKSKAKYKTVGCKDYAAGYCPYGDYCSFIHQVSVAVESPGMVKSRSEDLLTTLEIPQDESESNVADPTPLTVQDSPARRRHSTGSYARAVRPLAIIPPVLEAESSNVILVQNIDEDTVGDRMLDQEDAVEMPKETSNDCVGIAQPVKTDADVCHQADVPGPSPVSARSSAWSRGPPASLKSLTLKKVSISNLSNSTGSRLVPPPSAVSFFGTESDPATPWDPALRQQQTDAIRDTPWNHSAYASTIDQTGEVWPTVDQANSGSRKRHNQDGRPHERHGTDIDSVDAQNVHPEYEGPVLTEATTLQGAPPQPSMVHPPYGVQPYVETASPDHRQGWPFYDPWTGSFDRQATDMPTSPGMWSSPPPIMYPWGMPMSPVVSQQPHHQENEAHDSPKMEKGSKTGPVSHLRGMSSPVGLPHVPGGLGVMWTPAGWAVQDAAMKLDLRLAEMKFLSEITGNSVESAQNRDKKVYYKSRQCLFFSHGNCPHGDQCTYRYDPPSRTSSPSNPSTDPITPATQRSRTSTQGSPVKRKPMPVLPCKFFNSTSGCSRGTDCTFLHAMVVPISMPLVDRPRPWRTKPCRHWLVGRCTLGDACHFAHVDANGNDEHVNPPLRLNTSAYDMYSAEIPLSEADVSLAMRDIKRYSPTRVDSDDEEEDNVEIIP</sequence>
<evidence type="ECO:0000313" key="9">
    <source>
        <dbReference type="Proteomes" id="UP000193218"/>
    </source>
</evidence>
<feature type="compositionally biased region" description="Basic and acidic residues" evidence="6">
    <location>
        <begin position="729"/>
        <end position="741"/>
    </location>
</feature>
<feature type="region of interest" description="Disordered" evidence="6">
    <location>
        <begin position="517"/>
        <end position="545"/>
    </location>
</feature>
<dbReference type="PANTHER" id="PTHR12547:SF18">
    <property type="entry name" value="PROTEIN TIS11"/>
    <property type="match status" value="1"/>
</dbReference>
<feature type="compositionally biased region" description="Basic and acidic residues" evidence="6">
    <location>
        <begin position="181"/>
        <end position="190"/>
    </location>
</feature>
<feature type="compositionally biased region" description="Polar residues" evidence="6">
    <location>
        <begin position="197"/>
        <end position="208"/>
    </location>
</feature>
<dbReference type="Gene3D" id="4.10.1000.10">
    <property type="entry name" value="Zinc finger, CCCH-type"/>
    <property type="match status" value="3"/>
</dbReference>
<feature type="compositionally biased region" description="Polar residues" evidence="6">
    <location>
        <begin position="115"/>
        <end position="125"/>
    </location>
</feature>
<dbReference type="Pfam" id="PF14608">
    <property type="entry name" value="zf-CCCH_2"/>
    <property type="match status" value="2"/>
</dbReference>
<proteinExistence type="predicted"/>
<dbReference type="PANTHER" id="PTHR12547">
    <property type="entry name" value="CCCH ZINC FINGER/TIS11-RELATED"/>
    <property type="match status" value="1"/>
</dbReference>
<feature type="zinc finger region" description="C3H1-type" evidence="5">
    <location>
        <begin position="930"/>
        <end position="957"/>
    </location>
</feature>
<organism evidence="8 9">
    <name type="scientific">Kockovaella imperatae</name>
    <dbReference type="NCBI Taxonomy" id="4999"/>
    <lineage>
        <taxon>Eukaryota</taxon>
        <taxon>Fungi</taxon>
        <taxon>Dikarya</taxon>
        <taxon>Basidiomycota</taxon>
        <taxon>Agaricomycotina</taxon>
        <taxon>Tremellomycetes</taxon>
        <taxon>Tremellales</taxon>
        <taxon>Cuniculitremaceae</taxon>
        <taxon>Kockovaella</taxon>
    </lineage>
</organism>
<comment type="caution">
    <text evidence="8">The sequence shown here is derived from an EMBL/GenBank/DDBJ whole genome shotgun (WGS) entry which is preliminary data.</text>
</comment>
<dbReference type="GO" id="GO:0008270">
    <property type="term" value="F:zinc ion binding"/>
    <property type="evidence" value="ECO:0007669"/>
    <property type="project" value="UniProtKB-KW"/>
</dbReference>
<feature type="region of interest" description="Disordered" evidence="6">
    <location>
        <begin position="366"/>
        <end position="385"/>
    </location>
</feature>
<keyword evidence="3 5" id="KW-0863">Zinc-finger</keyword>
<feature type="region of interest" description="Disordered" evidence="6">
    <location>
        <begin position="955"/>
        <end position="990"/>
    </location>
</feature>
<evidence type="ECO:0000256" key="2">
    <source>
        <dbReference type="ARBA" id="ARBA00022737"/>
    </source>
</evidence>
<dbReference type="GeneID" id="33554739"/>
<dbReference type="EMBL" id="NBSH01000008">
    <property type="protein sequence ID" value="ORX36353.1"/>
    <property type="molecule type" value="Genomic_DNA"/>
</dbReference>
<evidence type="ECO:0000256" key="5">
    <source>
        <dbReference type="PROSITE-ProRule" id="PRU00723"/>
    </source>
</evidence>
<keyword evidence="4 5" id="KW-0862">Zinc</keyword>
<dbReference type="Proteomes" id="UP000193218">
    <property type="component" value="Unassembled WGS sequence"/>
</dbReference>
<feature type="compositionally biased region" description="Polar residues" evidence="6">
    <location>
        <begin position="974"/>
        <end position="985"/>
    </location>
</feature>
<dbReference type="PROSITE" id="PS50103">
    <property type="entry name" value="ZF_C3H1"/>
    <property type="match status" value="4"/>
</dbReference>
<feature type="compositionally biased region" description="Pro residues" evidence="6">
    <location>
        <begin position="1"/>
        <end position="22"/>
    </location>
</feature>
<feature type="compositionally biased region" description="Polar residues" evidence="6">
    <location>
        <begin position="523"/>
        <end position="535"/>
    </location>
</feature>
<evidence type="ECO:0000313" key="8">
    <source>
        <dbReference type="EMBL" id="ORX36353.1"/>
    </source>
</evidence>
<feature type="zinc finger region" description="C3H1-type" evidence="5">
    <location>
        <begin position="467"/>
        <end position="494"/>
    </location>
</feature>
<dbReference type="AlphaFoldDB" id="A0A1Y1UE83"/>
<dbReference type="InParanoid" id="A0A1Y1UE83"/>
<dbReference type="SMART" id="SM00356">
    <property type="entry name" value="ZnF_C3H1"/>
    <property type="match status" value="5"/>
</dbReference>
<reference evidence="8 9" key="1">
    <citation type="submission" date="2017-03" db="EMBL/GenBank/DDBJ databases">
        <title>Widespread Adenine N6-methylation of Active Genes in Fungi.</title>
        <authorList>
            <consortium name="DOE Joint Genome Institute"/>
            <person name="Mondo S.J."/>
            <person name="Dannebaum R.O."/>
            <person name="Kuo R.C."/>
            <person name="Louie K.B."/>
            <person name="Bewick A.J."/>
            <person name="Labutti K."/>
            <person name="Haridas S."/>
            <person name="Kuo A."/>
            <person name="Salamov A."/>
            <person name="Ahrendt S.R."/>
            <person name="Lau R."/>
            <person name="Bowen B.P."/>
            <person name="Lipzen A."/>
            <person name="Sullivan W."/>
            <person name="Andreopoulos W.B."/>
            <person name="Clum A."/>
            <person name="Lindquist E."/>
            <person name="Daum C."/>
            <person name="Northen T.R."/>
            <person name="Ramamoorthy G."/>
            <person name="Schmitz R.J."/>
            <person name="Gryganskyi A."/>
            <person name="Culley D."/>
            <person name="Magnuson J."/>
            <person name="James T.Y."/>
            <person name="O'Malley M.A."/>
            <person name="Stajich J.E."/>
            <person name="Spatafora J.W."/>
            <person name="Visel A."/>
            <person name="Grigoriev I.V."/>
        </authorList>
    </citation>
    <scope>NUCLEOTIDE SEQUENCE [LARGE SCALE GENOMIC DNA]</scope>
    <source>
        <strain evidence="8 9">NRRL Y-17943</strain>
    </source>
</reference>
<keyword evidence="2" id="KW-0677">Repeat</keyword>
<gene>
    <name evidence="8" type="ORF">BD324DRAFT_490479</name>
</gene>
<evidence type="ECO:0000259" key="7">
    <source>
        <dbReference type="PROSITE" id="PS50103"/>
    </source>
</evidence>
<evidence type="ECO:0000256" key="1">
    <source>
        <dbReference type="ARBA" id="ARBA00022723"/>
    </source>
</evidence>
<evidence type="ECO:0000256" key="6">
    <source>
        <dbReference type="SAM" id="MobiDB-lite"/>
    </source>
</evidence>
<dbReference type="InterPro" id="IPR045877">
    <property type="entry name" value="ZFP36-like"/>
</dbReference>
<feature type="region of interest" description="Disordered" evidence="6">
    <location>
        <begin position="175"/>
        <end position="225"/>
    </location>
</feature>
<feature type="zinc finger region" description="C3H1-type" evidence="5">
    <location>
        <begin position="991"/>
        <end position="1019"/>
    </location>
</feature>
<dbReference type="STRING" id="4999.A0A1Y1UE83"/>
<feature type="compositionally biased region" description="Polar residues" evidence="6">
    <location>
        <begin position="66"/>
        <end position="80"/>
    </location>
</feature>
<feature type="domain" description="C3H1-type" evidence="7">
    <location>
        <begin position="930"/>
        <end position="957"/>
    </location>
</feature>
<keyword evidence="9" id="KW-1185">Reference proteome</keyword>
<dbReference type="Pfam" id="PF00642">
    <property type="entry name" value="zf-CCCH"/>
    <property type="match status" value="2"/>
</dbReference>
<feature type="domain" description="C3H1-type" evidence="7">
    <location>
        <begin position="991"/>
        <end position="1019"/>
    </location>
</feature>
<feature type="region of interest" description="Disordered" evidence="6">
    <location>
        <begin position="837"/>
        <end position="875"/>
    </location>
</feature>
<evidence type="ECO:0000256" key="3">
    <source>
        <dbReference type="ARBA" id="ARBA00022771"/>
    </source>
</evidence>
<feature type="compositionally biased region" description="Low complexity" evidence="6">
    <location>
        <begin position="957"/>
        <end position="973"/>
    </location>
</feature>
<name>A0A1Y1UE83_9TREE</name>
<accession>A0A1Y1UE83</accession>
<feature type="zinc finger region" description="C3H1-type" evidence="5">
    <location>
        <begin position="1032"/>
        <end position="1059"/>
    </location>
</feature>
<dbReference type="RefSeq" id="XP_021870454.1">
    <property type="nucleotide sequence ID" value="XM_022012931.1"/>
</dbReference>
<dbReference type="InterPro" id="IPR036855">
    <property type="entry name" value="Znf_CCCH_sf"/>
</dbReference>
<evidence type="ECO:0000256" key="4">
    <source>
        <dbReference type="ARBA" id="ARBA00022833"/>
    </source>
</evidence>
<dbReference type="GO" id="GO:0003729">
    <property type="term" value="F:mRNA binding"/>
    <property type="evidence" value="ECO:0007669"/>
    <property type="project" value="InterPro"/>
</dbReference>
<feature type="compositionally biased region" description="Polar residues" evidence="6">
    <location>
        <begin position="369"/>
        <end position="385"/>
    </location>
</feature>
<feature type="domain" description="C3H1-type" evidence="7">
    <location>
        <begin position="1032"/>
        <end position="1059"/>
    </location>
</feature>
<feature type="domain" description="C3H1-type" evidence="7">
    <location>
        <begin position="467"/>
        <end position="494"/>
    </location>
</feature>